<dbReference type="Proteomes" id="UP000324629">
    <property type="component" value="Unassembled WGS sequence"/>
</dbReference>
<dbReference type="EMBL" id="QNGE01000704">
    <property type="protein sequence ID" value="KAA3679549.1"/>
    <property type="molecule type" value="Genomic_DNA"/>
</dbReference>
<evidence type="ECO:0000313" key="2">
    <source>
        <dbReference type="Proteomes" id="UP000324629"/>
    </source>
</evidence>
<dbReference type="InterPro" id="IPR029321">
    <property type="entry name" value="INTS2"/>
</dbReference>
<dbReference type="Pfam" id="PF14750">
    <property type="entry name" value="INTS2"/>
    <property type="match status" value="1"/>
</dbReference>
<proteinExistence type="predicted"/>
<gene>
    <name evidence="1" type="ORF">DEA37_0008302</name>
</gene>
<keyword evidence="2" id="KW-1185">Reference proteome</keyword>
<protein>
    <submittedName>
        <fullName evidence="1">Uncharacterized protein</fullName>
    </submittedName>
</protein>
<organism evidence="1 2">
    <name type="scientific">Paragonimus westermani</name>
    <dbReference type="NCBI Taxonomy" id="34504"/>
    <lineage>
        <taxon>Eukaryota</taxon>
        <taxon>Metazoa</taxon>
        <taxon>Spiralia</taxon>
        <taxon>Lophotrochozoa</taxon>
        <taxon>Platyhelminthes</taxon>
        <taxon>Trematoda</taxon>
        <taxon>Digenea</taxon>
        <taxon>Plagiorchiida</taxon>
        <taxon>Troglotremata</taxon>
        <taxon>Troglotrematidae</taxon>
        <taxon>Paragonimus</taxon>
    </lineage>
</organism>
<dbReference type="AlphaFoldDB" id="A0A5J4NVK0"/>
<dbReference type="GO" id="GO:0032039">
    <property type="term" value="C:integrator complex"/>
    <property type="evidence" value="ECO:0007669"/>
    <property type="project" value="InterPro"/>
</dbReference>
<reference evidence="1 2" key="1">
    <citation type="journal article" date="2019" name="Gigascience">
        <title>Whole-genome sequence of the oriental lung fluke Paragonimus westermani.</title>
        <authorList>
            <person name="Oey H."/>
            <person name="Zakrzewski M."/>
            <person name="Narain K."/>
            <person name="Devi K.R."/>
            <person name="Agatsuma T."/>
            <person name="Nawaratna S."/>
            <person name="Gobert G.N."/>
            <person name="Jones M.K."/>
            <person name="Ragan M.A."/>
            <person name="McManus D.P."/>
            <person name="Krause L."/>
        </authorList>
    </citation>
    <scope>NUCLEOTIDE SEQUENCE [LARGE SCALE GENOMIC DNA]</scope>
    <source>
        <strain evidence="1 2">IND2009</strain>
    </source>
</reference>
<name>A0A5J4NVK0_9TREM</name>
<evidence type="ECO:0000313" key="1">
    <source>
        <dbReference type="EMBL" id="KAA3679549.1"/>
    </source>
</evidence>
<accession>A0A5J4NVK0</accession>
<comment type="caution">
    <text evidence="1">The sequence shown here is derived from an EMBL/GenBank/DDBJ whole genome shotgun (WGS) entry which is preliminary data.</text>
</comment>
<sequence length="304" mass="34503">MISDCAPGERPCVYSDQLWERIPITYLLQHARSRPTDFGPLYPRLLHLTTNHFPHLTVGELMIQDELLLDPFWSPEHFDSHRPDSVPRCDLSINDSSETDCRSSTDLPMCCTPAQLNEANADEPVPRNIDCLLFILDNYELFIKLTFVLIAFEAALASVENSGTNNSSAALFESEECLTAGRHLIRLIGQLCRTVASSGVDKLLPYSPVLGRQSARLLLVSERHPLFSMNRRFVQLLECLWCRLYLVMPRRLELLTVNALRECLLHDQGSFDSLIRPKRKLTSLDIRTDPVENLVNGVDPGVFR</sequence>